<evidence type="ECO:0000313" key="9">
    <source>
        <dbReference type="Proteomes" id="UP001157006"/>
    </source>
</evidence>
<dbReference type="InterPro" id="IPR001005">
    <property type="entry name" value="SANT/Myb"/>
</dbReference>
<dbReference type="NCBIfam" id="TIGR01557">
    <property type="entry name" value="myb_SHAQKYF"/>
    <property type="match status" value="1"/>
</dbReference>
<keyword evidence="3" id="KW-0238">DNA-binding</keyword>
<organism evidence="8 9">
    <name type="scientific">Vicia faba</name>
    <name type="common">Broad bean</name>
    <name type="synonym">Faba vulgaris</name>
    <dbReference type="NCBI Taxonomy" id="3906"/>
    <lineage>
        <taxon>Eukaryota</taxon>
        <taxon>Viridiplantae</taxon>
        <taxon>Streptophyta</taxon>
        <taxon>Embryophyta</taxon>
        <taxon>Tracheophyta</taxon>
        <taxon>Spermatophyta</taxon>
        <taxon>Magnoliopsida</taxon>
        <taxon>eudicotyledons</taxon>
        <taxon>Gunneridae</taxon>
        <taxon>Pentapetalae</taxon>
        <taxon>rosids</taxon>
        <taxon>fabids</taxon>
        <taxon>Fabales</taxon>
        <taxon>Fabaceae</taxon>
        <taxon>Papilionoideae</taxon>
        <taxon>50 kb inversion clade</taxon>
        <taxon>NPAAA clade</taxon>
        <taxon>Hologalegina</taxon>
        <taxon>IRL clade</taxon>
        <taxon>Fabeae</taxon>
        <taxon>Vicia</taxon>
    </lineage>
</organism>
<keyword evidence="5" id="KW-0539">Nucleus</keyword>
<keyword evidence="9" id="KW-1185">Reference proteome</keyword>
<dbReference type="AlphaFoldDB" id="A0AAV0ZYJ7"/>
<evidence type="ECO:0000256" key="4">
    <source>
        <dbReference type="ARBA" id="ARBA00023163"/>
    </source>
</evidence>
<dbReference type="InterPro" id="IPR006447">
    <property type="entry name" value="Myb_dom_plants"/>
</dbReference>
<dbReference type="GO" id="GO:0009723">
    <property type="term" value="P:response to ethylene"/>
    <property type="evidence" value="ECO:0007669"/>
    <property type="project" value="TreeGrafter"/>
</dbReference>
<dbReference type="Proteomes" id="UP001157006">
    <property type="component" value="Chromosome 3"/>
</dbReference>
<feature type="domain" description="Myb-like" evidence="6">
    <location>
        <begin position="77"/>
        <end position="129"/>
    </location>
</feature>
<protein>
    <submittedName>
        <fullName evidence="8">Uncharacterized protein</fullName>
    </submittedName>
</protein>
<sequence>MDDPTSKNENGERCVMLFGVNIAAKRSRVEDMMMIESFNTEDENQNGMELCSFDKQEDESDDERNETHDSCQSLSLENRKKVKQWTKNEHKEFLVGLQTVGKGKWKDIARHYVKTKTSTQVASHAQKYFLRKRTFEKTKRHSVFDMMLVWMMKIQKLRVLLRRGNHPLATLYREQWSKPQHHLLTKRDEVNITIPPSQYIVSGLLKSYKNELIPAVKVHLIAANIFTLENQ</sequence>
<dbReference type="SUPFAM" id="SSF46689">
    <property type="entry name" value="Homeodomain-like"/>
    <property type="match status" value="1"/>
</dbReference>
<dbReference type="InterPro" id="IPR052245">
    <property type="entry name" value="Plant_Stress_Dev_TF"/>
</dbReference>
<feature type="domain" description="HTH myb-type" evidence="7">
    <location>
        <begin position="77"/>
        <end position="133"/>
    </location>
</feature>
<evidence type="ECO:0000313" key="8">
    <source>
        <dbReference type="EMBL" id="CAI8602008.1"/>
    </source>
</evidence>
<dbReference type="GO" id="GO:0009739">
    <property type="term" value="P:response to gibberellin"/>
    <property type="evidence" value="ECO:0007669"/>
    <property type="project" value="TreeGrafter"/>
</dbReference>
<name>A0AAV0ZYJ7_VICFA</name>
<keyword evidence="2" id="KW-0805">Transcription regulation</keyword>
<dbReference type="PANTHER" id="PTHR44191:SF62">
    <property type="entry name" value="OS04G0341900 PROTEIN"/>
    <property type="match status" value="1"/>
</dbReference>
<dbReference type="CDD" id="cd00167">
    <property type="entry name" value="SANT"/>
    <property type="match status" value="1"/>
</dbReference>
<dbReference type="PROSITE" id="PS51294">
    <property type="entry name" value="HTH_MYB"/>
    <property type="match status" value="1"/>
</dbReference>
<dbReference type="Gene3D" id="1.10.10.60">
    <property type="entry name" value="Homeodomain-like"/>
    <property type="match status" value="1"/>
</dbReference>
<dbReference type="EMBL" id="OX451738">
    <property type="protein sequence ID" value="CAI8602008.1"/>
    <property type="molecule type" value="Genomic_DNA"/>
</dbReference>
<accession>A0AAV0ZYJ7</accession>
<evidence type="ECO:0000256" key="1">
    <source>
        <dbReference type="ARBA" id="ARBA00004123"/>
    </source>
</evidence>
<dbReference type="InterPro" id="IPR017930">
    <property type="entry name" value="Myb_dom"/>
</dbReference>
<dbReference type="InterPro" id="IPR009057">
    <property type="entry name" value="Homeodomain-like_sf"/>
</dbReference>
<dbReference type="GO" id="GO:0006355">
    <property type="term" value="P:regulation of DNA-templated transcription"/>
    <property type="evidence" value="ECO:0007669"/>
    <property type="project" value="UniProtKB-ARBA"/>
</dbReference>
<evidence type="ECO:0000256" key="5">
    <source>
        <dbReference type="ARBA" id="ARBA00023242"/>
    </source>
</evidence>
<proteinExistence type="predicted"/>
<evidence type="ECO:0000256" key="2">
    <source>
        <dbReference type="ARBA" id="ARBA00023015"/>
    </source>
</evidence>
<evidence type="ECO:0000256" key="3">
    <source>
        <dbReference type="ARBA" id="ARBA00023125"/>
    </source>
</evidence>
<comment type="subcellular location">
    <subcellularLocation>
        <location evidence="1">Nucleus</location>
    </subcellularLocation>
</comment>
<keyword evidence="4" id="KW-0804">Transcription</keyword>
<dbReference type="PANTHER" id="PTHR44191">
    <property type="entry name" value="TRANSCRIPTION FACTOR KUA1"/>
    <property type="match status" value="1"/>
</dbReference>
<reference evidence="8 9" key="1">
    <citation type="submission" date="2023-01" db="EMBL/GenBank/DDBJ databases">
        <authorList>
            <person name="Kreplak J."/>
        </authorList>
    </citation>
    <scope>NUCLEOTIDE SEQUENCE [LARGE SCALE GENOMIC DNA]</scope>
</reference>
<dbReference type="Pfam" id="PF00249">
    <property type="entry name" value="Myb_DNA-binding"/>
    <property type="match status" value="1"/>
</dbReference>
<evidence type="ECO:0000259" key="6">
    <source>
        <dbReference type="PROSITE" id="PS50090"/>
    </source>
</evidence>
<dbReference type="PROSITE" id="PS50090">
    <property type="entry name" value="MYB_LIKE"/>
    <property type="match status" value="1"/>
</dbReference>
<evidence type="ECO:0000259" key="7">
    <source>
        <dbReference type="PROSITE" id="PS51294"/>
    </source>
</evidence>
<dbReference type="GO" id="GO:0003677">
    <property type="term" value="F:DNA binding"/>
    <property type="evidence" value="ECO:0007669"/>
    <property type="project" value="UniProtKB-KW"/>
</dbReference>
<dbReference type="SMART" id="SM00717">
    <property type="entry name" value="SANT"/>
    <property type="match status" value="1"/>
</dbReference>
<dbReference type="GO" id="GO:0005634">
    <property type="term" value="C:nucleus"/>
    <property type="evidence" value="ECO:0007669"/>
    <property type="project" value="UniProtKB-SubCell"/>
</dbReference>
<gene>
    <name evidence="8" type="ORF">VFH_III020360</name>
</gene>